<organism evidence="2 3">
    <name type="scientific">Kaistella jeonii</name>
    <dbReference type="NCBI Taxonomy" id="266749"/>
    <lineage>
        <taxon>Bacteria</taxon>
        <taxon>Pseudomonadati</taxon>
        <taxon>Bacteroidota</taxon>
        <taxon>Flavobacteriia</taxon>
        <taxon>Flavobacteriales</taxon>
        <taxon>Weeksellaceae</taxon>
        <taxon>Chryseobacterium group</taxon>
        <taxon>Kaistella</taxon>
    </lineage>
</organism>
<evidence type="ECO:0000313" key="2">
    <source>
        <dbReference type="EMBL" id="KIA90638.1"/>
    </source>
</evidence>
<name>A0A0C1FFR7_9FLAO</name>
<dbReference type="RefSeq" id="WP_039347860.1">
    <property type="nucleotide sequence ID" value="NZ_FOLA01000001.1"/>
</dbReference>
<reference evidence="2 3" key="1">
    <citation type="submission" date="2014-10" db="EMBL/GenBank/DDBJ databases">
        <title>Kaistella jeonii genome.</title>
        <authorList>
            <person name="Clayton J.T."/>
            <person name="Newman J.D."/>
        </authorList>
    </citation>
    <scope>NUCLEOTIDE SEQUENCE [LARGE SCALE GENOMIC DNA]</scope>
    <source>
        <strain evidence="2 3">DSM 17048</strain>
    </source>
</reference>
<dbReference type="InterPro" id="IPR056091">
    <property type="entry name" value="DUF7674"/>
</dbReference>
<sequence length="96" mass="11466">MTIKEKTELLKIKDLEIKTIKKIYKEQKDSVIRLYGKVEQMFSKGNYFTRSIIGNNYITPLSQRLEMNYSWGKQYLDLFPQNLKVEYSRQIYSSGI</sequence>
<keyword evidence="3" id="KW-1185">Reference proteome</keyword>
<gene>
    <name evidence="2" type="ORF">OA86_01790</name>
</gene>
<dbReference type="AlphaFoldDB" id="A0A0C1FFR7"/>
<feature type="domain" description="DUF7674" evidence="1">
    <location>
        <begin position="18"/>
        <end position="92"/>
    </location>
</feature>
<proteinExistence type="predicted"/>
<dbReference type="Proteomes" id="UP000031473">
    <property type="component" value="Unassembled WGS sequence"/>
</dbReference>
<accession>A0A0C1FFR7</accession>
<evidence type="ECO:0000259" key="1">
    <source>
        <dbReference type="Pfam" id="PF24722"/>
    </source>
</evidence>
<comment type="caution">
    <text evidence="2">The sequence shown here is derived from an EMBL/GenBank/DDBJ whole genome shotgun (WGS) entry which is preliminary data.</text>
</comment>
<evidence type="ECO:0000313" key="3">
    <source>
        <dbReference type="Proteomes" id="UP000031473"/>
    </source>
</evidence>
<dbReference type="OrthoDB" id="1363133at2"/>
<dbReference type="Pfam" id="PF24722">
    <property type="entry name" value="DUF7674"/>
    <property type="match status" value="1"/>
</dbReference>
<protein>
    <recommendedName>
        <fullName evidence="1">DUF7674 domain-containing protein</fullName>
    </recommendedName>
</protein>
<dbReference type="EMBL" id="JSYL01000001">
    <property type="protein sequence ID" value="KIA90638.1"/>
    <property type="molecule type" value="Genomic_DNA"/>
</dbReference>